<sequence length="409" mass="42241">MKTAVAITGIGLISPLGNQVEAVFSRLMAGESGIRLLDAEVTGCKPAVVGAAEFDPAPWFTRLQLSGVDRVSQMAVAAATLALEDAALTLPAEREQVGVYVGCAMGGSSALDKGFHNFYAEKSRVSPLSVIASMANAPAGHISMRFGITGPSVNYSVACASSAIALGEAMRAIRHGEITHAIAGGAEAMLLPGIINAWQSMQVLASTAGEHPEQACRPYDKERSGLVLAEGAAFLILEGLDAALARGARIYATLDGYACRSDATHITKPDVGGQVRTMRAALADAGLSAGQIGYCNSHGTATQVGDVVECQALQSIWGEDTPGLQVSATKSMHGHLLGATGGLETAITALVLYHQQVPPTANCRQLDENCRVQHVLGKGVAAPDLQAAISNSFAFGGSNASLVLQRHQA</sequence>
<evidence type="ECO:0000256" key="4">
    <source>
        <dbReference type="ARBA" id="ARBA00022475"/>
    </source>
</evidence>
<dbReference type="PANTHER" id="PTHR11712">
    <property type="entry name" value="POLYKETIDE SYNTHASE-RELATED"/>
    <property type="match status" value="1"/>
</dbReference>
<evidence type="ECO:0000256" key="5">
    <source>
        <dbReference type="ARBA" id="ARBA00022519"/>
    </source>
</evidence>
<evidence type="ECO:0000256" key="8">
    <source>
        <dbReference type="ARBA" id="ARBA00022989"/>
    </source>
</evidence>
<evidence type="ECO:0000256" key="13">
    <source>
        <dbReference type="RuleBase" id="RU003694"/>
    </source>
</evidence>
<keyword evidence="6 13" id="KW-0808">Transferase</keyword>
<keyword evidence="5" id="KW-0997">Cell inner membrane</keyword>
<dbReference type="RefSeq" id="WP_059285209.1">
    <property type="nucleotide sequence ID" value="NZ_LNQU01000018.1"/>
</dbReference>
<reference evidence="15 16" key="1">
    <citation type="submission" date="2018-05" db="EMBL/GenBank/DDBJ databases">
        <title>Genomic Encyclopedia of Type Strains, Phase IV (KMG-IV): sequencing the most valuable type-strain genomes for metagenomic binning, comparative biology and taxonomic classification.</title>
        <authorList>
            <person name="Goeker M."/>
        </authorList>
    </citation>
    <scope>NUCLEOTIDE SEQUENCE [LARGE SCALE GENOMIC DNA]</scope>
    <source>
        <strain evidence="15 16">DSM 25134</strain>
    </source>
</reference>
<evidence type="ECO:0000256" key="3">
    <source>
        <dbReference type="ARBA" id="ARBA00022458"/>
    </source>
</evidence>
<evidence type="ECO:0000256" key="9">
    <source>
        <dbReference type="ARBA" id="ARBA00023136"/>
    </source>
</evidence>
<dbReference type="OrthoDB" id="9808669at2"/>
<protein>
    <recommendedName>
        <fullName evidence="11">Nodulation protein E</fullName>
    </recommendedName>
    <alternativeName>
        <fullName evidence="12">Host-specificity of nodulation protein B</fullName>
    </alternativeName>
</protein>
<accession>A0A318J853</accession>
<dbReference type="Pfam" id="PF02801">
    <property type="entry name" value="Ketoacyl-synt_C"/>
    <property type="match status" value="1"/>
</dbReference>
<comment type="caution">
    <text evidence="15">The sequence shown here is derived from an EMBL/GenBank/DDBJ whole genome shotgun (WGS) entry which is preliminary data.</text>
</comment>
<keyword evidence="3" id="KW-0536">Nodulation</keyword>
<dbReference type="GO" id="GO:0006633">
    <property type="term" value="P:fatty acid biosynthetic process"/>
    <property type="evidence" value="ECO:0007669"/>
    <property type="project" value="TreeGrafter"/>
</dbReference>
<dbReference type="GO" id="GO:0004315">
    <property type="term" value="F:3-oxoacyl-[acyl-carrier-protein] synthase activity"/>
    <property type="evidence" value="ECO:0007669"/>
    <property type="project" value="TreeGrafter"/>
</dbReference>
<dbReference type="PROSITE" id="PS52004">
    <property type="entry name" value="KS3_2"/>
    <property type="match status" value="1"/>
</dbReference>
<evidence type="ECO:0000256" key="12">
    <source>
        <dbReference type="ARBA" id="ARBA00041756"/>
    </source>
</evidence>
<keyword evidence="4" id="KW-1003">Cell membrane</keyword>
<comment type="subcellular location">
    <subcellularLocation>
        <location evidence="1">Cell inner membrane</location>
    </subcellularLocation>
</comment>
<keyword evidence="9" id="KW-0472">Membrane</keyword>
<evidence type="ECO:0000256" key="2">
    <source>
        <dbReference type="ARBA" id="ARBA00008467"/>
    </source>
</evidence>
<proteinExistence type="inferred from homology"/>
<dbReference type="Gene3D" id="3.40.47.10">
    <property type="match status" value="1"/>
</dbReference>
<evidence type="ECO:0000259" key="14">
    <source>
        <dbReference type="PROSITE" id="PS52004"/>
    </source>
</evidence>
<dbReference type="CDD" id="cd00834">
    <property type="entry name" value="KAS_I_II"/>
    <property type="match status" value="1"/>
</dbReference>
<dbReference type="SUPFAM" id="SSF53901">
    <property type="entry name" value="Thiolase-like"/>
    <property type="match status" value="2"/>
</dbReference>
<dbReference type="InterPro" id="IPR014031">
    <property type="entry name" value="Ketoacyl_synth_C"/>
</dbReference>
<evidence type="ECO:0000256" key="11">
    <source>
        <dbReference type="ARBA" id="ARBA00039445"/>
    </source>
</evidence>
<evidence type="ECO:0000256" key="6">
    <source>
        <dbReference type="ARBA" id="ARBA00022679"/>
    </source>
</evidence>
<dbReference type="AlphaFoldDB" id="A0A318J853"/>
<evidence type="ECO:0000256" key="1">
    <source>
        <dbReference type="ARBA" id="ARBA00004533"/>
    </source>
</evidence>
<dbReference type="SMART" id="SM00825">
    <property type="entry name" value="PKS_KS"/>
    <property type="match status" value="1"/>
</dbReference>
<evidence type="ECO:0000256" key="10">
    <source>
        <dbReference type="ARBA" id="ARBA00037576"/>
    </source>
</evidence>
<dbReference type="InterPro" id="IPR014030">
    <property type="entry name" value="Ketoacyl_synth_N"/>
</dbReference>
<dbReference type="PANTHER" id="PTHR11712:SF352">
    <property type="entry name" value="3-OXOACYL-[ACYL-CARRIER-PROTEIN] SYNTHASE"/>
    <property type="match status" value="1"/>
</dbReference>
<evidence type="ECO:0000256" key="7">
    <source>
        <dbReference type="ARBA" id="ARBA00022692"/>
    </source>
</evidence>
<dbReference type="Proteomes" id="UP000248395">
    <property type="component" value="Unassembled WGS sequence"/>
</dbReference>
<keyword evidence="7" id="KW-0812">Transmembrane</keyword>
<gene>
    <name evidence="15" type="ORF">DFR38_11616</name>
</gene>
<keyword evidence="8" id="KW-1133">Transmembrane helix</keyword>
<keyword evidence="16" id="KW-1185">Reference proteome</keyword>
<dbReference type="EMBL" id="QJKC01000016">
    <property type="protein sequence ID" value="PXX42906.1"/>
    <property type="molecule type" value="Genomic_DNA"/>
</dbReference>
<dbReference type="InterPro" id="IPR000794">
    <property type="entry name" value="Beta-ketoacyl_synthase"/>
</dbReference>
<dbReference type="Pfam" id="PF00109">
    <property type="entry name" value="ketoacyl-synt"/>
    <property type="match status" value="1"/>
</dbReference>
<dbReference type="InterPro" id="IPR020841">
    <property type="entry name" value="PKS_Beta-ketoAc_synthase_dom"/>
</dbReference>
<comment type="function">
    <text evidence="10">Proposed to synthesize NOD factor fatty acyl chain. Involved in the synthesis of a highly unsaturated fatty acid moiety, which forms part of a lipo-oligosaccharide that is responsible for host specificity.</text>
</comment>
<dbReference type="InterPro" id="IPR016039">
    <property type="entry name" value="Thiolase-like"/>
</dbReference>
<name>A0A318J853_9NEIS</name>
<organism evidence="15 16">
    <name type="scientific">Aquitalea magnusonii</name>
    <dbReference type="NCBI Taxonomy" id="332411"/>
    <lineage>
        <taxon>Bacteria</taxon>
        <taxon>Pseudomonadati</taxon>
        <taxon>Pseudomonadota</taxon>
        <taxon>Betaproteobacteria</taxon>
        <taxon>Neisseriales</taxon>
        <taxon>Chromobacteriaceae</taxon>
        <taxon>Aquitalea</taxon>
    </lineage>
</organism>
<feature type="domain" description="Ketosynthase family 3 (KS3)" evidence="14">
    <location>
        <begin position="2"/>
        <end position="406"/>
    </location>
</feature>
<dbReference type="GO" id="GO:0005886">
    <property type="term" value="C:plasma membrane"/>
    <property type="evidence" value="ECO:0007669"/>
    <property type="project" value="UniProtKB-SubCell"/>
</dbReference>
<evidence type="ECO:0000313" key="15">
    <source>
        <dbReference type="EMBL" id="PXX42906.1"/>
    </source>
</evidence>
<comment type="similarity">
    <text evidence="2 13">Belongs to the thiolase-like superfamily. Beta-ketoacyl-ACP synthases family.</text>
</comment>
<evidence type="ECO:0000313" key="16">
    <source>
        <dbReference type="Proteomes" id="UP000248395"/>
    </source>
</evidence>